<dbReference type="CDD" id="cd07377">
    <property type="entry name" value="WHTH_GntR"/>
    <property type="match status" value="1"/>
</dbReference>
<dbReference type="GO" id="GO:0008483">
    <property type="term" value="F:transaminase activity"/>
    <property type="evidence" value="ECO:0007669"/>
    <property type="project" value="UniProtKB-KW"/>
</dbReference>
<dbReference type="PRINTS" id="PR00035">
    <property type="entry name" value="HTHGNTR"/>
</dbReference>
<dbReference type="SUPFAM" id="SSF53383">
    <property type="entry name" value="PLP-dependent transferases"/>
    <property type="match status" value="1"/>
</dbReference>
<keyword evidence="8" id="KW-1185">Reference proteome</keyword>
<feature type="domain" description="HTH gntR-type" evidence="6">
    <location>
        <begin position="18"/>
        <end position="86"/>
    </location>
</feature>
<dbReference type="InterPro" id="IPR015424">
    <property type="entry name" value="PyrdxlP-dep_Trfase"/>
</dbReference>
<dbReference type="GO" id="GO:0003677">
    <property type="term" value="F:DNA binding"/>
    <property type="evidence" value="ECO:0007669"/>
    <property type="project" value="UniProtKB-KW"/>
</dbReference>
<accession>A0A4Q7IZN3</accession>
<evidence type="ECO:0000259" key="6">
    <source>
        <dbReference type="PROSITE" id="PS50949"/>
    </source>
</evidence>
<dbReference type="AlphaFoldDB" id="A0A4Q7IZN3"/>
<keyword evidence="4" id="KW-0238">DNA-binding</keyword>
<sequence>MQRSWSSSRDLHLGWDPGTGRAGLAEALRSAIRGGRLPEGAALPSTRALAADFGVARGTVAAAYDQLAAEGYLRTRQGAPTRVAMTAGLQMSAPAVVPEAAARWNLLPCQPDVSSFPRQAWLTTAKTVLQTAPPQVFGYPEYGGLAPLRDALARYLARSRGVVADPERVVVCGGFSHAIALLATVLHTRGDRELAFEDPSLAKFRDIAAAAGQRIVGVPVDDDGIRVSAVDSSAVVVTAAHQYPMGVTLSSGRRTELIRWAQRTGGLVIEDDYDGEFRFDRRQVGAVQPLATERVIYVGTASKSLGPGLRLGWLVLPRALVEPVRSALYADGARPAALDQLILADLLDSGAYDQHVRRRRAAYRSRRDRLLVRLPGWLRPMGISAGLHLLLRLPDGRPDERTVLAALRRHSVALEGLGRHWIGDGPHPGGLVVGYGAPPEHAFNATVDALVEALDDVRPA</sequence>
<dbReference type="Gene3D" id="1.10.10.10">
    <property type="entry name" value="Winged helix-like DNA-binding domain superfamily/Winged helix DNA-binding domain"/>
    <property type="match status" value="1"/>
</dbReference>
<dbReference type="InterPro" id="IPR004839">
    <property type="entry name" value="Aminotransferase_I/II_large"/>
</dbReference>
<evidence type="ECO:0000256" key="3">
    <source>
        <dbReference type="ARBA" id="ARBA00023015"/>
    </source>
</evidence>
<keyword evidence="7" id="KW-0032">Aminotransferase</keyword>
<dbReference type="PROSITE" id="PS50949">
    <property type="entry name" value="HTH_GNTR"/>
    <property type="match status" value="1"/>
</dbReference>
<organism evidence="7 8">
    <name type="scientific">Amycolatopsis suaedae</name>
    <dbReference type="NCBI Taxonomy" id="2510978"/>
    <lineage>
        <taxon>Bacteria</taxon>
        <taxon>Bacillati</taxon>
        <taxon>Actinomycetota</taxon>
        <taxon>Actinomycetes</taxon>
        <taxon>Pseudonocardiales</taxon>
        <taxon>Pseudonocardiaceae</taxon>
        <taxon>Amycolatopsis</taxon>
    </lineage>
</organism>
<name>A0A4Q7IZN3_9PSEU</name>
<dbReference type="CDD" id="cd00609">
    <property type="entry name" value="AAT_like"/>
    <property type="match status" value="1"/>
</dbReference>
<dbReference type="InterPro" id="IPR036388">
    <property type="entry name" value="WH-like_DNA-bd_sf"/>
</dbReference>
<evidence type="ECO:0000256" key="1">
    <source>
        <dbReference type="ARBA" id="ARBA00005384"/>
    </source>
</evidence>
<evidence type="ECO:0000313" key="8">
    <source>
        <dbReference type="Proteomes" id="UP000292003"/>
    </source>
</evidence>
<dbReference type="RefSeq" id="WP_130479664.1">
    <property type="nucleotide sequence ID" value="NZ_SFCC01000023.1"/>
</dbReference>
<dbReference type="OrthoDB" id="5415143at2"/>
<evidence type="ECO:0000256" key="2">
    <source>
        <dbReference type="ARBA" id="ARBA00022898"/>
    </source>
</evidence>
<dbReference type="InterPro" id="IPR051446">
    <property type="entry name" value="HTH_trans_reg/aminotransferase"/>
</dbReference>
<dbReference type="PANTHER" id="PTHR46577:SF1">
    <property type="entry name" value="HTH-TYPE TRANSCRIPTIONAL REGULATORY PROTEIN GABR"/>
    <property type="match status" value="1"/>
</dbReference>
<dbReference type="Pfam" id="PF00392">
    <property type="entry name" value="GntR"/>
    <property type="match status" value="1"/>
</dbReference>
<proteinExistence type="inferred from homology"/>
<comment type="caution">
    <text evidence="7">The sequence shown here is derived from an EMBL/GenBank/DDBJ whole genome shotgun (WGS) entry which is preliminary data.</text>
</comment>
<dbReference type="InterPro" id="IPR036390">
    <property type="entry name" value="WH_DNA-bd_sf"/>
</dbReference>
<dbReference type="PANTHER" id="PTHR46577">
    <property type="entry name" value="HTH-TYPE TRANSCRIPTIONAL REGULATORY PROTEIN GABR"/>
    <property type="match status" value="1"/>
</dbReference>
<dbReference type="Pfam" id="PF00155">
    <property type="entry name" value="Aminotran_1_2"/>
    <property type="match status" value="1"/>
</dbReference>
<protein>
    <submittedName>
        <fullName evidence="7">PLP-dependent aminotransferase family protein</fullName>
    </submittedName>
</protein>
<dbReference type="InterPro" id="IPR015421">
    <property type="entry name" value="PyrdxlP-dep_Trfase_major"/>
</dbReference>
<evidence type="ECO:0000313" key="7">
    <source>
        <dbReference type="EMBL" id="RZQ59566.1"/>
    </source>
</evidence>
<evidence type="ECO:0000256" key="4">
    <source>
        <dbReference type="ARBA" id="ARBA00023125"/>
    </source>
</evidence>
<dbReference type="InterPro" id="IPR000524">
    <property type="entry name" value="Tscrpt_reg_HTH_GntR"/>
</dbReference>
<dbReference type="SUPFAM" id="SSF46785">
    <property type="entry name" value="Winged helix' DNA-binding domain"/>
    <property type="match status" value="1"/>
</dbReference>
<keyword evidence="7" id="KW-0808">Transferase</keyword>
<dbReference type="Gene3D" id="3.40.640.10">
    <property type="entry name" value="Type I PLP-dependent aspartate aminotransferase-like (Major domain)"/>
    <property type="match status" value="1"/>
</dbReference>
<dbReference type="EMBL" id="SFCC01000023">
    <property type="protein sequence ID" value="RZQ59566.1"/>
    <property type="molecule type" value="Genomic_DNA"/>
</dbReference>
<evidence type="ECO:0000256" key="5">
    <source>
        <dbReference type="ARBA" id="ARBA00023163"/>
    </source>
</evidence>
<keyword evidence="5" id="KW-0804">Transcription</keyword>
<keyword evidence="3" id="KW-0805">Transcription regulation</keyword>
<gene>
    <name evidence="7" type="ORF">EWH70_33825</name>
</gene>
<dbReference type="GO" id="GO:0030170">
    <property type="term" value="F:pyridoxal phosphate binding"/>
    <property type="evidence" value="ECO:0007669"/>
    <property type="project" value="InterPro"/>
</dbReference>
<dbReference type="SMART" id="SM00345">
    <property type="entry name" value="HTH_GNTR"/>
    <property type="match status" value="1"/>
</dbReference>
<comment type="similarity">
    <text evidence="1">In the C-terminal section; belongs to the class-I pyridoxal-phosphate-dependent aminotransferase family.</text>
</comment>
<reference evidence="7 8" key="1">
    <citation type="submission" date="2019-02" db="EMBL/GenBank/DDBJ databases">
        <title>Draft genome sequence of Amycolatopsis sp. 8-3EHSu isolated from roots of Suaeda maritima.</title>
        <authorList>
            <person name="Duangmal K."/>
            <person name="Chantavorakit T."/>
        </authorList>
    </citation>
    <scope>NUCLEOTIDE SEQUENCE [LARGE SCALE GENOMIC DNA]</scope>
    <source>
        <strain evidence="7 8">8-3EHSu</strain>
    </source>
</reference>
<dbReference type="GO" id="GO:0003700">
    <property type="term" value="F:DNA-binding transcription factor activity"/>
    <property type="evidence" value="ECO:0007669"/>
    <property type="project" value="InterPro"/>
</dbReference>
<keyword evidence="2" id="KW-0663">Pyridoxal phosphate</keyword>
<dbReference type="Proteomes" id="UP000292003">
    <property type="component" value="Unassembled WGS sequence"/>
</dbReference>